<dbReference type="OrthoDB" id="9780241at2"/>
<dbReference type="InterPro" id="IPR036237">
    <property type="entry name" value="Xyl_isomerase-like_sf"/>
</dbReference>
<accession>A0A4R6S2B0</accession>
<dbReference type="Pfam" id="PF01261">
    <property type="entry name" value="AP_endonuc_2"/>
    <property type="match status" value="1"/>
</dbReference>
<organism evidence="2 3">
    <name type="scientific">Labedaea rhizosphaerae</name>
    <dbReference type="NCBI Taxonomy" id="598644"/>
    <lineage>
        <taxon>Bacteria</taxon>
        <taxon>Bacillati</taxon>
        <taxon>Actinomycetota</taxon>
        <taxon>Actinomycetes</taxon>
        <taxon>Pseudonocardiales</taxon>
        <taxon>Pseudonocardiaceae</taxon>
        <taxon>Labedaea</taxon>
    </lineage>
</organism>
<dbReference type="RefSeq" id="WP_133853152.1">
    <property type="nucleotide sequence ID" value="NZ_SNXZ01000007.1"/>
</dbReference>
<keyword evidence="3" id="KW-1185">Reference proteome</keyword>
<dbReference type="PANTHER" id="PTHR12110:SF48">
    <property type="entry name" value="BLL3656 PROTEIN"/>
    <property type="match status" value="1"/>
</dbReference>
<dbReference type="InterPro" id="IPR013022">
    <property type="entry name" value="Xyl_isomerase-like_TIM-brl"/>
</dbReference>
<gene>
    <name evidence="2" type="ORF">EV186_10710</name>
</gene>
<comment type="caution">
    <text evidence="2">The sequence shown here is derived from an EMBL/GenBank/DDBJ whole genome shotgun (WGS) entry which is preliminary data.</text>
</comment>
<dbReference type="GO" id="GO:0016853">
    <property type="term" value="F:isomerase activity"/>
    <property type="evidence" value="ECO:0007669"/>
    <property type="project" value="UniProtKB-KW"/>
</dbReference>
<proteinExistence type="predicted"/>
<reference evidence="2 3" key="1">
    <citation type="submission" date="2019-03" db="EMBL/GenBank/DDBJ databases">
        <title>Genomic Encyclopedia of Type Strains, Phase IV (KMG-IV): sequencing the most valuable type-strain genomes for metagenomic binning, comparative biology and taxonomic classification.</title>
        <authorList>
            <person name="Goeker M."/>
        </authorList>
    </citation>
    <scope>NUCLEOTIDE SEQUENCE [LARGE SCALE GENOMIC DNA]</scope>
    <source>
        <strain evidence="2 3">DSM 45361</strain>
    </source>
</reference>
<protein>
    <submittedName>
        <fullName evidence="2">Sugar phosphate isomerase/epimerase</fullName>
    </submittedName>
</protein>
<sequence length="285" mass="30580">MSLLRPRELTIGYLQLTGAAWDQPPRHPLGERLAALAAAGFSGTGMDTEDLERIQTTHGADWVRGQFAEHGLRLVELEMVTGWETADDHTGPLRAREDRAFELAEAYGVRKVKAFALAVPGVRLAPVEVLAKRFGALCDRAAGHGVDIALECLSFMPGFNHAGVVEVLRLADRPNATVQVDMWHVFRDPTALPALDQLSGAQIGGVELCDGPLAPPPDLLAEAVDGRLLPGHGEWDVLGLLRRLDAKGVDVPLSTEVLSTSMRALPPAENAARTMAALREFLAAG</sequence>
<keyword evidence="2" id="KW-0413">Isomerase</keyword>
<dbReference type="AlphaFoldDB" id="A0A4R6S2B0"/>
<evidence type="ECO:0000313" key="3">
    <source>
        <dbReference type="Proteomes" id="UP000295444"/>
    </source>
</evidence>
<dbReference type="PANTHER" id="PTHR12110">
    <property type="entry name" value="HYDROXYPYRUVATE ISOMERASE"/>
    <property type="match status" value="1"/>
</dbReference>
<dbReference type="Proteomes" id="UP000295444">
    <property type="component" value="Unassembled WGS sequence"/>
</dbReference>
<dbReference type="EMBL" id="SNXZ01000007">
    <property type="protein sequence ID" value="TDP92795.1"/>
    <property type="molecule type" value="Genomic_DNA"/>
</dbReference>
<dbReference type="Gene3D" id="3.20.20.150">
    <property type="entry name" value="Divalent-metal-dependent TIM barrel enzymes"/>
    <property type="match status" value="1"/>
</dbReference>
<feature type="domain" description="Xylose isomerase-like TIM barrel" evidence="1">
    <location>
        <begin position="33"/>
        <end position="280"/>
    </location>
</feature>
<evidence type="ECO:0000313" key="2">
    <source>
        <dbReference type="EMBL" id="TDP92795.1"/>
    </source>
</evidence>
<name>A0A4R6S2B0_LABRH</name>
<dbReference type="InterPro" id="IPR050312">
    <property type="entry name" value="IolE/XylAMocC-like"/>
</dbReference>
<dbReference type="SUPFAM" id="SSF51658">
    <property type="entry name" value="Xylose isomerase-like"/>
    <property type="match status" value="1"/>
</dbReference>
<evidence type="ECO:0000259" key="1">
    <source>
        <dbReference type="Pfam" id="PF01261"/>
    </source>
</evidence>